<reference evidence="13" key="2">
    <citation type="submission" date="2021-08" db="EMBL/GenBank/DDBJ databases">
        <authorList>
            <person name="Tani A."/>
            <person name="Ola A."/>
            <person name="Ogura Y."/>
            <person name="Katsura K."/>
            <person name="Hayashi T."/>
        </authorList>
    </citation>
    <scope>NUCLEOTIDE SEQUENCE</scope>
    <source>
        <strain evidence="13">JCM 32048</strain>
    </source>
</reference>
<dbReference type="Pfam" id="PF00579">
    <property type="entry name" value="tRNA-synt_1b"/>
    <property type="match status" value="1"/>
</dbReference>
<keyword evidence="2 11" id="KW-0963">Cytoplasm</keyword>
<keyword evidence="4 11" id="KW-0547">Nucleotide-binding</keyword>
<dbReference type="NCBIfam" id="TIGR00234">
    <property type="entry name" value="tyrS"/>
    <property type="match status" value="1"/>
</dbReference>
<dbReference type="GO" id="GO:0006437">
    <property type="term" value="P:tyrosyl-tRNA aminoacylation"/>
    <property type="evidence" value="ECO:0007669"/>
    <property type="project" value="UniProtKB-UniRule"/>
</dbReference>
<dbReference type="GO" id="GO:0005829">
    <property type="term" value="C:cytosol"/>
    <property type="evidence" value="ECO:0007669"/>
    <property type="project" value="TreeGrafter"/>
</dbReference>
<feature type="binding site" evidence="11">
    <location>
        <position position="44"/>
    </location>
    <ligand>
        <name>L-tyrosine</name>
        <dbReference type="ChEBI" id="CHEBI:58315"/>
    </ligand>
</feature>
<dbReference type="SUPFAM" id="SSF55174">
    <property type="entry name" value="Alpha-L RNA-binding motif"/>
    <property type="match status" value="1"/>
</dbReference>
<dbReference type="InterPro" id="IPR002305">
    <property type="entry name" value="aa-tRNA-synth_Ic"/>
</dbReference>
<dbReference type="InterPro" id="IPR036986">
    <property type="entry name" value="S4_RNA-bd_sf"/>
</dbReference>
<accession>A0AA37H8M0</accession>
<dbReference type="GO" id="GO:0042803">
    <property type="term" value="F:protein homodimerization activity"/>
    <property type="evidence" value="ECO:0007669"/>
    <property type="project" value="UniProtKB-ARBA"/>
</dbReference>
<dbReference type="InterPro" id="IPR014729">
    <property type="entry name" value="Rossmann-like_a/b/a_fold"/>
</dbReference>
<dbReference type="PRINTS" id="PR01040">
    <property type="entry name" value="TRNASYNTHTYR"/>
</dbReference>
<dbReference type="GO" id="GO:0003723">
    <property type="term" value="F:RNA binding"/>
    <property type="evidence" value="ECO:0007669"/>
    <property type="project" value="UniProtKB-KW"/>
</dbReference>
<evidence type="ECO:0000256" key="3">
    <source>
        <dbReference type="ARBA" id="ARBA00022598"/>
    </source>
</evidence>
<evidence type="ECO:0000256" key="4">
    <source>
        <dbReference type="ARBA" id="ARBA00022741"/>
    </source>
</evidence>
<keyword evidence="14" id="KW-1185">Reference proteome</keyword>
<dbReference type="Gene3D" id="3.40.50.620">
    <property type="entry name" value="HUPs"/>
    <property type="match status" value="1"/>
</dbReference>
<organism evidence="13 14">
    <name type="scientific">Methylobacterium frigidaeris</name>
    <dbReference type="NCBI Taxonomy" id="2038277"/>
    <lineage>
        <taxon>Bacteria</taxon>
        <taxon>Pseudomonadati</taxon>
        <taxon>Pseudomonadota</taxon>
        <taxon>Alphaproteobacteria</taxon>
        <taxon>Hyphomicrobiales</taxon>
        <taxon>Methylobacteriaceae</taxon>
        <taxon>Methylobacterium</taxon>
    </lineage>
</organism>
<dbReference type="PANTHER" id="PTHR11766:SF0">
    <property type="entry name" value="TYROSINE--TRNA LIGASE, MITOCHONDRIAL"/>
    <property type="match status" value="1"/>
</dbReference>
<feature type="short sequence motif" description="'KMSKS' region" evidence="11">
    <location>
        <begin position="241"/>
        <end position="245"/>
    </location>
</feature>
<evidence type="ECO:0000256" key="12">
    <source>
        <dbReference type="PROSITE-ProRule" id="PRU00182"/>
    </source>
</evidence>
<comment type="function">
    <text evidence="11">Catalyzes the attachment of tyrosine to tRNA(Tyr) in a two-step reaction: tyrosine is first activated by ATP to form Tyr-AMP and then transferred to the acceptor end of tRNA(Tyr).</text>
</comment>
<dbReference type="FunFam" id="1.10.240.10:FF:000001">
    <property type="entry name" value="Tyrosine--tRNA ligase"/>
    <property type="match status" value="1"/>
</dbReference>
<dbReference type="CDD" id="cd00165">
    <property type="entry name" value="S4"/>
    <property type="match status" value="1"/>
</dbReference>
<dbReference type="InterPro" id="IPR024088">
    <property type="entry name" value="Tyr-tRNA-ligase_bac-type"/>
</dbReference>
<evidence type="ECO:0000256" key="11">
    <source>
        <dbReference type="HAMAP-Rule" id="MF_02006"/>
    </source>
</evidence>
<feature type="short sequence motif" description="'HIGH' region" evidence="11">
    <location>
        <begin position="49"/>
        <end position="58"/>
    </location>
</feature>
<dbReference type="InterPro" id="IPR002307">
    <property type="entry name" value="Tyr-tRNA-ligase"/>
</dbReference>
<keyword evidence="7 11" id="KW-0648">Protein biosynthesis</keyword>
<reference evidence="13" key="1">
    <citation type="journal article" date="2016" name="Front. Microbiol.">
        <title>Genome Sequence of the Piezophilic, Mesophilic Sulfate-Reducing Bacterium Desulfovibrio indicus J2T.</title>
        <authorList>
            <person name="Cao J."/>
            <person name="Maignien L."/>
            <person name="Shao Z."/>
            <person name="Alain K."/>
            <person name="Jebbar M."/>
        </authorList>
    </citation>
    <scope>NUCLEOTIDE SEQUENCE</scope>
    <source>
        <strain evidence="13">JCM 32048</strain>
    </source>
</reference>
<dbReference type="AlphaFoldDB" id="A0AA37H8M0"/>
<sequence>MAAPTDFAPRSDFLRVLLERGYVHQCSDFSGVDEAAREGRLTAYVGYDCTAPSLHIGHLLSIMMLHWLQATGGKPVALMGGGTTRVGDPSGRDESRKILTLDQIEANKAEIGKTFSRFLDFGAGSNAALMADNAEWLTTLNYIEMLREIGRHFSVNRMLSMDSVRLRLERDQELSFLEFNYMILQAYDFVELNRRYGVTLQMGGSDQWGNIVTGIDLGRRLGTPQLHALTCPLMTTASGAKMGKTASGAVWLNPDMLSPYEYWQFWRNTEDADVGRFLRLFTLMPLDEIARLEALGGQEINEAKKVLATEATALLHGREAAEGAAETARRTFEEGALAQSLPSVEVSRAVIEAGLGVLSAFGPDHAALVPSTSEARRQVKSGGLRVNDAPVIDERAVIGVGDVTPEGVVKLSFGRKKHVLLRVV</sequence>
<protein>
    <recommendedName>
        <fullName evidence="11">Tyrosine--tRNA ligase</fullName>
        <ecNumber evidence="11">6.1.1.1</ecNumber>
    </recommendedName>
    <alternativeName>
        <fullName evidence="11">Tyrosyl-tRNA synthetase</fullName>
        <shortName evidence="11">TyrRS</shortName>
    </alternativeName>
</protein>
<dbReference type="PROSITE" id="PS50889">
    <property type="entry name" value="S4"/>
    <property type="match status" value="1"/>
</dbReference>
<dbReference type="EC" id="6.1.1.1" evidence="11"/>
<evidence type="ECO:0000313" key="14">
    <source>
        <dbReference type="Proteomes" id="UP001055286"/>
    </source>
</evidence>
<evidence type="ECO:0000256" key="9">
    <source>
        <dbReference type="ARBA" id="ARBA00048248"/>
    </source>
</evidence>
<dbReference type="FunFam" id="3.40.50.620:FF:000008">
    <property type="entry name" value="Tyrosine--tRNA ligase"/>
    <property type="match status" value="1"/>
</dbReference>
<comment type="subcellular location">
    <subcellularLocation>
        <location evidence="1 11">Cytoplasm</location>
    </subcellularLocation>
</comment>
<dbReference type="HAMAP" id="MF_02006">
    <property type="entry name" value="Tyr_tRNA_synth_type1"/>
    <property type="match status" value="1"/>
</dbReference>
<feature type="binding site" evidence="11">
    <location>
        <position position="244"/>
    </location>
    <ligand>
        <name>ATP</name>
        <dbReference type="ChEBI" id="CHEBI:30616"/>
    </ligand>
</feature>
<evidence type="ECO:0000256" key="1">
    <source>
        <dbReference type="ARBA" id="ARBA00004496"/>
    </source>
</evidence>
<comment type="similarity">
    <text evidence="10 11">Belongs to the class-I aminoacyl-tRNA synthetase family. TyrS type 1 subfamily.</text>
</comment>
<dbReference type="RefSeq" id="WP_099905685.1">
    <property type="nucleotide sequence ID" value="NZ_BPQJ01000003.1"/>
</dbReference>
<dbReference type="CDD" id="cd00805">
    <property type="entry name" value="TyrRS_core"/>
    <property type="match status" value="1"/>
</dbReference>
<dbReference type="EMBL" id="BPQJ01000003">
    <property type="protein sequence ID" value="GJD60795.1"/>
    <property type="molecule type" value="Genomic_DNA"/>
</dbReference>
<dbReference type="InterPro" id="IPR024107">
    <property type="entry name" value="Tyr-tRNA-ligase_bac_1"/>
</dbReference>
<dbReference type="Proteomes" id="UP001055286">
    <property type="component" value="Unassembled WGS sequence"/>
</dbReference>
<dbReference type="Gene3D" id="3.10.290.10">
    <property type="entry name" value="RNA-binding S4 domain"/>
    <property type="match status" value="1"/>
</dbReference>
<dbReference type="GO" id="GO:0004831">
    <property type="term" value="F:tyrosine-tRNA ligase activity"/>
    <property type="evidence" value="ECO:0007669"/>
    <property type="project" value="UniProtKB-UniRule"/>
</dbReference>
<dbReference type="GO" id="GO:0005524">
    <property type="term" value="F:ATP binding"/>
    <property type="evidence" value="ECO:0007669"/>
    <property type="project" value="UniProtKB-UniRule"/>
</dbReference>
<keyword evidence="3 11" id="KW-0436">Ligase</keyword>
<evidence type="ECO:0000256" key="2">
    <source>
        <dbReference type="ARBA" id="ARBA00022490"/>
    </source>
</evidence>
<proteinExistence type="inferred from homology"/>
<evidence type="ECO:0000256" key="10">
    <source>
        <dbReference type="ARBA" id="ARBA00060965"/>
    </source>
</evidence>
<evidence type="ECO:0000256" key="6">
    <source>
        <dbReference type="ARBA" id="ARBA00022884"/>
    </source>
</evidence>
<keyword evidence="6 12" id="KW-0694">RNA-binding</keyword>
<comment type="subunit">
    <text evidence="11">Homodimer.</text>
</comment>
<comment type="caution">
    <text evidence="13">The sequence shown here is derived from an EMBL/GenBank/DDBJ whole genome shotgun (WGS) entry which is preliminary data.</text>
</comment>
<feature type="binding site" evidence="11">
    <location>
        <position position="181"/>
    </location>
    <ligand>
        <name>L-tyrosine</name>
        <dbReference type="ChEBI" id="CHEBI:58315"/>
    </ligand>
</feature>
<gene>
    <name evidence="11 13" type="primary">tyrS</name>
    <name evidence="13" type="ORF">MPEAHAMD_0934</name>
</gene>
<feature type="binding site" evidence="11">
    <location>
        <position position="185"/>
    </location>
    <ligand>
        <name>L-tyrosine</name>
        <dbReference type="ChEBI" id="CHEBI:58315"/>
    </ligand>
</feature>
<evidence type="ECO:0000256" key="7">
    <source>
        <dbReference type="ARBA" id="ARBA00022917"/>
    </source>
</evidence>
<evidence type="ECO:0000256" key="8">
    <source>
        <dbReference type="ARBA" id="ARBA00023146"/>
    </source>
</evidence>
<evidence type="ECO:0000313" key="13">
    <source>
        <dbReference type="EMBL" id="GJD60795.1"/>
    </source>
</evidence>
<comment type="catalytic activity">
    <reaction evidence="9 11">
        <text>tRNA(Tyr) + L-tyrosine + ATP = L-tyrosyl-tRNA(Tyr) + AMP + diphosphate + H(+)</text>
        <dbReference type="Rhea" id="RHEA:10220"/>
        <dbReference type="Rhea" id="RHEA-COMP:9706"/>
        <dbReference type="Rhea" id="RHEA-COMP:9707"/>
        <dbReference type="ChEBI" id="CHEBI:15378"/>
        <dbReference type="ChEBI" id="CHEBI:30616"/>
        <dbReference type="ChEBI" id="CHEBI:33019"/>
        <dbReference type="ChEBI" id="CHEBI:58315"/>
        <dbReference type="ChEBI" id="CHEBI:78442"/>
        <dbReference type="ChEBI" id="CHEBI:78536"/>
        <dbReference type="ChEBI" id="CHEBI:456215"/>
        <dbReference type="EC" id="6.1.1.1"/>
    </reaction>
</comment>
<evidence type="ECO:0000256" key="5">
    <source>
        <dbReference type="ARBA" id="ARBA00022840"/>
    </source>
</evidence>
<dbReference type="PANTHER" id="PTHR11766">
    <property type="entry name" value="TYROSYL-TRNA SYNTHETASE"/>
    <property type="match status" value="1"/>
</dbReference>
<name>A0AA37H8M0_9HYPH</name>
<keyword evidence="8 11" id="KW-0030">Aminoacyl-tRNA synthetase</keyword>
<dbReference type="Gene3D" id="1.10.240.10">
    <property type="entry name" value="Tyrosyl-Transfer RNA Synthetase"/>
    <property type="match status" value="1"/>
</dbReference>
<dbReference type="SUPFAM" id="SSF52374">
    <property type="entry name" value="Nucleotidylyl transferase"/>
    <property type="match status" value="1"/>
</dbReference>
<keyword evidence="5 11" id="KW-0067">ATP-binding</keyword>